<evidence type="ECO:0000313" key="2">
    <source>
        <dbReference type="Proteomes" id="UP000634136"/>
    </source>
</evidence>
<organism evidence="1 2">
    <name type="scientific">Senna tora</name>
    <dbReference type="NCBI Taxonomy" id="362788"/>
    <lineage>
        <taxon>Eukaryota</taxon>
        <taxon>Viridiplantae</taxon>
        <taxon>Streptophyta</taxon>
        <taxon>Embryophyta</taxon>
        <taxon>Tracheophyta</taxon>
        <taxon>Spermatophyta</taxon>
        <taxon>Magnoliopsida</taxon>
        <taxon>eudicotyledons</taxon>
        <taxon>Gunneridae</taxon>
        <taxon>Pentapetalae</taxon>
        <taxon>rosids</taxon>
        <taxon>fabids</taxon>
        <taxon>Fabales</taxon>
        <taxon>Fabaceae</taxon>
        <taxon>Caesalpinioideae</taxon>
        <taxon>Cassia clade</taxon>
        <taxon>Senna</taxon>
    </lineage>
</organism>
<reference evidence="1" key="1">
    <citation type="submission" date="2020-09" db="EMBL/GenBank/DDBJ databases">
        <title>Genome-Enabled Discovery of Anthraquinone Biosynthesis in Senna tora.</title>
        <authorList>
            <person name="Kang S.-H."/>
            <person name="Pandey R.P."/>
            <person name="Lee C.-M."/>
            <person name="Sim J.-S."/>
            <person name="Jeong J.-T."/>
            <person name="Choi B.-S."/>
            <person name="Jung M."/>
            <person name="Ginzburg D."/>
            <person name="Zhao K."/>
            <person name="Won S.Y."/>
            <person name="Oh T.-J."/>
            <person name="Yu Y."/>
            <person name="Kim N.-H."/>
            <person name="Lee O.R."/>
            <person name="Lee T.-H."/>
            <person name="Bashyal P."/>
            <person name="Kim T.-S."/>
            <person name="Lee W.-H."/>
            <person name="Kawkins C."/>
            <person name="Kim C.-K."/>
            <person name="Kim J.S."/>
            <person name="Ahn B.O."/>
            <person name="Rhee S.Y."/>
            <person name="Sohng J.K."/>
        </authorList>
    </citation>
    <scope>NUCLEOTIDE SEQUENCE</scope>
    <source>
        <tissue evidence="1">Leaf</tissue>
    </source>
</reference>
<sequence length="53" mass="5889">MHVHVHTIPSANPFELPTRMTYTQPLMAQGELVTTGGVLERGALENPFKPEIM</sequence>
<keyword evidence="2" id="KW-1185">Reference proteome</keyword>
<comment type="caution">
    <text evidence="1">The sequence shown here is derived from an EMBL/GenBank/DDBJ whole genome shotgun (WGS) entry which is preliminary data.</text>
</comment>
<evidence type="ECO:0000313" key="1">
    <source>
        <dbReference type="EMBL" id="KAF7825564.1"/>
    </source>
</evidence>
<accession>A0A834TQ19</accession>
<gene>
    <name evidence="1" type="ORF">G2W53_016728</name>
</gene>
<dbReference type="EMBL" id="JAAIUW010000006">
    <property type="protein sequence ID" value="KAF7825564.1"/>
    <property type="molecule type" value="Genomic_DNA"/>
</dbReference>
<proteinExistence type="predicted"/>
<dbReference type="AlphaFoldDB" id="A0A834TQ19"/>
<dbReference type="Proteomes" id="UP000634136">
    <property type="component" value="Unassembled WGS sequence"/>
</dbReference>
<name>A0A834TQ19_9FABA</name>
<protein>
    <submittedName>
        <fullName evidence="1">Uncharacterized protein</fullName>
    </submittedName>
</protein>